<dbReference type="EMBL" id="JBHTLM010000003">
    <property type="protein sequence ID" value="MFD1175975.1"/>
    <property type="molecule type" value="Genomic_DNA"/>
</dbReference>
<name>A0ABW3RVQ2_9BACL</name>
<protein>
    <submittedName>
        <fullName evidence="1">DUF6809 family protein</fullName>
    </submittedName>
</protein>
<keyword evidence="2" id="KW-1185">Reference proteome</keyword>
<proteinExistence type="predicted"/>
<reference evidence="2" key="1">
    <citation type="journal article" date="2019" name="Int. J. Syst. Evol. Microbiol.">
        <title>The Global Catalogue of Microorganisms (GCM) 10K type strain sequencing project: providing services to taxonomists for standard genome sequencing and annotation.</title>
        <authorList>
            <consortium name="The Broad Institute Genomics Platform"/>
            <consortium name="The Broad Institute Genome Sequencing Center for Infectious Disease"/>
            <person name="Wu L."/>
            <person name="Ma J."/>
        </authorList>
    </citation>
    <scope>NUCLEOTIDE SEQUENCE [LARGE SCALE GENOMIC DNA]</scope>
    <source>
        <strain evidence="2">CCUG 59189</strain>
    </source>
</reference>
<comment type="caution">
    <text evidence="1">The sequence shown here is derived from an EMBL/GenBank/DDBJ whole genome shotgun (WGS) entry which is preliminary data.</text>
</comment>
<sequence>MKNIIEELFYGNLNPEERIIPTDPEYRSLNRKISDLMEEVKQRFLESDFAALEEILDLNGQSNSMVTSEAFVQGFRMGALVMVEVFCGEGKVVGK</sequence>
<evidence type="ECO:0000313" key="2">
    <source>
        <dbReference type="Proteomes" id="UP001597262"/>
    </source>
</evidence>
<dbReference type="Pfam" id="PF20648">
    <property type="entry name" value="DUF6809"/>
    <property type="match status" value="1"/>
</dbReference>
<dbReference type="Proteomes" id="UP001597262">
    <property type="component" value="Unassembled WGS sequence"/>
</dbReference>
<evidence type="ECO:0000313" key="1">
    <source>
        <dbReference type="EMBL" id="MFD1175975.1"/>
    </source>
</evidence>
<organism evidence="1 2">
    <name type="scientific">Paenibacillus puldeungensis</name>
    <dbReference type="NCBI Taxonomy" id="696536"/>
    <lineage>
        <taxon>Bacteria</taxon>
        <taxon>Bacillati</taxon>
        <taxon>Bacillota</taxon>
        <taxon>Bacilli</taxon>
        <taxon>Bacillales</taxon>
        <taxon>Paenibacillaceae</taxon>
        <taxon>Paenibacillus</taxon>
    </lineage>
</organism>
<dbReference type="InterPro" id="IPR049215">
    <property type="entry name" value="DUF6809"/>
</dbReference>
<gene>
    <name evidence="1" type="ORF">ACFQ3W_06590</name>
</gene>
<accession>A0ABW3RVQ2</accession>